<dbReference type="GeneID" id="101713511"/>
<keyword evidence="3" id="KW-0217">Developmental protein</keyword>
<dbReference type="InterPro" id="IPR047299">
    <property type="entry name" value="Dkk4_Cys2"/>
</dbReference>
<evidence type="ECO:0000259" key="10">
    <source>
        <dbReference type="Pfam" id="PF04706"/>
    </source>
</evidence>
<dbReference type="CDD" id="cd23013">
    <property type="entry name" value="Dkk4_Cys1"/>
    <property type="match status" value="1"/>
</dbReference>
<evidence type="ECO:0000256" key="7">
    <source>
        <dbReference type="ARBA" id="ARBA00023157"/>
    </source>
</evidence>
<dbReference type="PANTHER" id="PTHR12113">
    <property type="entry name" value="DICKKOPF3-LIKE 3"/>
    <property type="match status" value="1"/>
</dbReference>
<evidence type="ECO:0000256" key="6">
    <source>
        <dbReference type="ARBA" id="ARBA00022729"/>
    </source>
</evidence>
<dbReference type="InterPro" id="IPR006796">
    <property type="entry name" value="Dickkopf_N"/>
</dbReference>
<feature type="domain" description="Dickkopf N-terminal cysteine-rich" evidence="10">
    <location>
        <begin position="45"/>
        <end position="96"/>
    </location>
</feature>
<dbReference type="InterPro" id="IPR039863">
    <property type="entry name" value="DKK1-4"/>
</dbReference>
<dbReference type="PANTHER" id="PTHR12113:SF10">
    <property type="entry name" value="DICKKOPF-RELATED PROTEIN 4"/>
    <property type="match status" value="1"/>
</dbReference>
<evidence type="ECO:0000256" key="5">
    <source>
        <dbReference type="ARBA" id="ARBA00022687"/>
    </source>
</evidence>
<dbReference type="CDD" id="cd23275">
    <property type="entry name" value="Dkk4_Cys2"/>
    <property type="match status" value="1"/>
</dbReference>
<comment type="similarity">
    <text evidence="2">Belongs to the dickkopf family.</text>
</comment>
<dbReference type="Pfam" id="PF04706">
    <property type="entry name" value="Dickkopf_N"/>
    <property type="match status" value="1"/>
</dbReference>
<feature type="domain" description="Dickkopf-related protein 1/2/4 C-terminal subdomain 1" evidence="12">
    <location>
        <begin position="144"/>
        <end position="173"/>
    </location>
</feature>
<evidence type="ECO:0000256" key="8">
    <source>
        <dbReference type="SAM" id="MobiDB-lite"/>
    </source>
</evidence>
<dbReference type="GO" id="GO:0016055">
    <property type="term" value="P:Wnt signaling pathway"/>
    <property type="evidence" value="ECO:0007669"/>
    <property type="project" value="UniProtKB-KW"/>
</dbReference>
<dbReference type="GO" id="GO:0039706">
    <property type="term" value="F:co-receptor binding"/>
    <property type="evidence" value="ECO:0007669"/>
    <property type="project" value="TreeGrafter"/>
</dbReference>
<feature type="domain" description="Dickkopf-related protein 1/2/4 C-terminal subdomain 2" evidence="11">
    <location>
        <begin position="176"/>
        <end position="221"/>
    </location>
</feature>
<keyword evidence="7" id="KW-1015">Disulfide bond</keyword>
<evidence type="ECO:0000256" key="4">
    <source>
        <dbReference type="ARBA" id="ARBA00022525"/>
    </source>
</evidence>
<dbReference type="RefSeq" id="XP_004855503.1">
    <property type="nucleotide sequence ID" value="XM_004855446.2"/>
</dbReference>
<feature type="signal peptide" evidence="9">
    <location>
        <begin position="1"/>
        <end position="23"/>
    </location>
</feature>
<dbReference type="KEGG" id="hgl:101713511"/>
<dbReference type="Proteomes" id="UP000694906">
    <property type="component" value="Unplaced"/>
</dbReference>
<dbReference type="Pfam" id="PF21481">
    <property type="entry name" value="DIKK1-2-4_C-subdom1"/>
    <property type="match status" value="1"/>
</dbReference>
<dbReference type="AlphaFoldDB" id="A0AAX6PNE9"/>
<name>A0AAX6PNE9_HETGA</name>
<evidence type="ECO:0000256" key="3">
    <source>
        <dbReference type="ARBA" id="ARBA00022473"/>
    </source>
</evidence>
<dbReference type="InterPro" id="IPR048499">
    <property type="entry name" value="DIKK1/2/4_C-subdom2"/>
</dbReference>
<evidence type="ECO:0000256" key="2">
    <source>
        <dbReference type="ARBA" id="ARBA00010842"/>
    </source>
</evidence>
<evidence type="ECO:0000259" key="11">
    <source>
        <dbReference type="Pfam" id="PF21479"/>
    </source>
</evidence>
<feature type="region of interest" description="Disordered" evidence="8">
    <location>
        <begin position="107"/>
        <end position="147"/>
    </location>
</feature>
<keyword evidence="6 9" id="KW-0732">Signal</keyword>
<dbReference type="FunFam" id="2.10.80.10:FF:000001">
    <property type="entry name" value="Dickkopf WNT-signaling pathway inhibitor 2"/>
    <property type="match status" value="1"/>
</dbReference>
<reference evidence="14" key="1">
    <citation type="submission" date="2025-08" db="UniProtKB">
        <authorList>
            <consortium name="RefSeq"/>
        </authorList>
    </citation>
    <scope>IDENTIFICATION</scope>
</reference>
<dbReference type="Pfam" id="PF21479">
    <property type="entry name" value="DIKK1-2-4_C-subdom2"/>
    <property type="match status" value="1"/>
</dbReference>
<dbReference type="GO" id="GO:0005615">
    <property type="term" value="C:extracellular space"/>
    <property type="evidence" value="ECO:0007669"/>
    <property type="project" value="TreeGrafter"/>
</dbReference>
<dbReference type="InterPro" id="IPR048500">
    <property type="entry name" value="DIKK1/2/4_C-subdom1"/>
</dbReference>
<dbReference type="CTD" id="27121"/>
<evidence type="ECO:0000259" key="12">
    <source>
        <dbReference type="Pfam" id="PF21481"/>
    </source>
</evidence>
<evidence type="ECO:0000256" key="1">
    <source>
        <dbReference type="ARBA" id="ARBA00004613"/>
    </source>
</evidence>
<organism evidence="13 14">
    <name type="scientific">Heterocephalus glaber</name>
    <name type="common">Naked mole rat</name>
    <dbReference type="NCBI Taxonomy" id="10181"/>
    <lineage>
        <taxon>Eukaryota</taxon>
        <taxon>Metazoa</taxon>
        <taxon>Chordata</taxon>
        <taxon>Craniata</taxon>
        <taxon>Vertebrata</taxon>
        <taxon>Euteleostomi</taxon>
        <taxon>Mammalia</taxon>
        <taxon>Eutheria</taxon>
        <taxon>Euarchontoglires</taxon>
        <taxon>Glires</taxon>
        <taxon>Rodentia</taxon>
        <taxon>Hystricomorpha</taxon>
        <taxon>Bathyergidae</taxon>
        <taxon>Heterocephalus</taxon>
    </lineage>
</organism>
<comment type="subcellular location">
    <subcellularLocation>
        <location evidence="1">Secreted</location>
    </subcellularLocation>
</comment>
<gene>
    <name evidence="14" type="primary">Dkk4</name>
</gene>
<keyword evidence="4" id="KW-0964">Secreted</keyword>
<dbReference type="GO" id="GO:0048019">
    <property type="term" value="F:receptor antagonist activity"/>
    <property type="evidence" value="ECO:0007669"/>
    <property type="project" value="TreeGrafter"/>
</dbReference>
<proteinExistence type="inferred from homology"/>
<evidence type="ECO:0000313" key="14">
    <source>
        <dbReference type="RefSeq" id="XP_004855503.1"/>
    </source>
</evidence>
<keyword evidence="13" id="KW-1185">Reference proteome</keyword>
<evidence type="ECO:0000256" key="9">
    <source>
        <dbReference type="SAM" id="SignalP"/>
    </source>
</evidence>
<protein>
    <submittedName>
        <fullName evidence="14">Dickkopf-related protein 4 isoform X1</fullName>
    </submittedName>
</protein>
<dbReference type="Gene3D" id="2.10.80.10">
    <property type="entry name" value="Lipase, subunit A"/>
    <property type="match status" value="1"/>
</dbReference>
<sequence>MRGAGAALAVLLGLGGLCAPLGALVLDFNSIKSPADAQGARKGSPCMSDKDCNTRRFCLAPREEQPFCAACRGLRRRCQRSAMCCPGTLCVNDVCATMEDATPVLERIDDPDGLDATGTTEHPVKNKPKGKPNIKKSQGSKGQEGESCLRTSDCGPALCCARHFWTKICKPVLSEGQVCSRRGHKDTAQAPEIFQRCDCGPGLSCQSQGSRQHTRLRVCQKM</sequence>
<evidence type="ECO:0000313" key="13">
    <source>
        <dbReference type="Proteomes" id="UP000694906"/>
    </source>
</evidence>
<dbReference type="GO" id="GO:0090090">
    <property type="term" value="P:negative regulation of canonical Wnt signaling pathway"/>
    <property type="evidence" value="ECO:0007669"/>
    <property type="project" value="TreeGrafter"/>
</dbReference>
<keyword evidence="5" id="KW-0879">Wnt signaling pathway</keyword>
<accession>A0AAX6PNE9</accession>
<feature type="compositionally biased region" description="Basic residues" evidence="8">
    <location>
        <begin position="125"/>
        <end position="134"/>
    </location>
</feature>
<feature type="chain" id="PRO_5043847903" evidence="9">
    <location>
        <begin position="24"/>
        <end position="222"/>
    </location>
</feature>